<dbReference type="RefSeq" id="WP_020887552.1">
    <property type="nucleotide sequence ID" value="NZ_ATHI01000028.1"/>
</dbReference>
<dbReference type="PATRIC" id="fig|1121439.3.peg.2224"/>
<protein>
    <submittedName>
        <fullName evidence="1">Uncharacterized protein</fullName>
    </submittedName>
</protein>
<keyword evidence="2" id="KW-1185">Reference proteome</keyword>
<name>S7T4J2_9BACT</name>
<dbReference type="EMBL" id="ATHI01000028">
    <property type="protein sequence ID" value="EPR31531.1"/>
    <property type="molecule type" value="Genomic_DNA"/>
</dbReference>
<proteinExistence type="predicted"/>
<gene>
    <name evidence="1" type="ORF">dsat_0855</name>
</gene>
<dbReference type="Proteomes" id="UP000014975">
    <property type="component" value="Unassembled WGS sequence"/>
</dbReference>
<evidence type="ECO:0000313" key="1">
    <source>
        <dbReference type="EMBL" id="EPR31531.1"/>
    </source>
</evidence>
<sequence>MDTELKRVAWNGIACEVPADFDPLALGRAEIRLGPPGEAILSLKWRPINGRFSPKKHFARVKRAFSGDGEATQEDWTEGFAPSDGRTILPYVWRTTSEAGLGAVLHDSSARAGALFQARTDDREAALAWLDSLRLIPRDQPLSFDLFDITATIPAGFVLESFFFKPGHFGLTFARKRAQLVLERLGPADVILEVTELADLGMIRWPDLTKAVTPQEFEAGDGPGVNWSKAPASLAGRLISRLFRRRAHQCLRIWREMSANRILAVAVRDSGPLNQDMIEAICRDYATVRS</sequence>
<comment type="caution">
    <text evidence="1">The sequence shown here is derived from an EMBL/GenBank/DDBJ whole genome shotgun (WGS) entry which is preliminary data.</text>
</comment>
<evidence type="ECO:0000313" key="2">
    <source>
        <dbReference type="Proteomes" id="UP000014975"/>
    </source>
</evidence>
<dbReference type="AlphaFoldDB" id="S7T4J2"/>
<organism evidence="1 2">
    <name type="scientific">Alkalidesulfovibrio alkalitolerans DSM 16529</name>
    <dbReference type="NCBI Taxonomy" id="1121439"/>
    <lineage>
        <taxon>Bacteria</taxon>
        <taxon>Pseudomonadati</taxon>
        <taxon>Thermodesulfobacteriota</taxon>
        <taxon>Desulfovibrionia</taxon>
        <taxon>Desulfovibrionales</taxon>
        <taxon>Desulfovibrionaceae</taxon>
        <taxon>Alkalidesulfovibrio</taxon>
    </lineage>
</organism>
<dbReference type="STRING" id="1121439.dsat_0855"/>
<dbReference type="eggNOG" id="ENOG5032V6Y">
    <property type="taxonomic scope" value="Bacteria"/>
</dbReference>
<dbReference type="OrthoDB" id="5445923at2"/>
<accession>S7T4J2</accession>
<reference evidence="1 2" key="1">
    <citation type="journal article" date="2013" name="Genome Announc.">
        <title>Draft genome sequences for three mercury-methylating, sulfate-reducing bacteria.</title>
        <authorList>
            <person name="Brown S.D."/>
            <person name="Hurt R.A.Jr."/>
            <person name="Gilmour C.C."/>
            <person name="Elias D.A."/>
        </authorList>
    </citation>
    <scope>NUCLEOTIDE SEQUENCE [LARGE SCALE GENOMIC DNA]</scope>
    <source>
        <strain evidence="1 2">DSM 16529</strain>
    </source>
</reference>